<dbReference type="EMBL" id="JAUUTY010000003">
    <property type="protein sequence ID" value="KAK1670520.1"/>
    <property type="molecule type" value="Genomic_DNA"/>
</dbReference>
<evidence type="ECO:0000313" key="6">
    <source>
        <dbReference type="Proteomes" id="UP001231189"/>
    </source>
</evidence>
<feature type="coiled-coil region" evidence="2">
    <location>
        <begin position="300"/>
        <end position="360"/>
    </location>
</feature>
<evidence type="ECO:0000256" key="2">
    <source>
        <dbReference type="SAM" id="Coils"/>
    </source>
</evidence>
<reference evidence="5" key="1">
    <citation type="submission" date="2023-07" db="EMBL/GenBank/DDBJ databases">
        <title>A chromosome-level genome assembly of Lolium multiflorum.</title>
        <authorList>
            <person name="Chen Y."/>
            <person name="Copetti D."/>
            <person name="Kolliker R."/>
            <person name="Studer B."/>
        </authorList>
    </citation>
    <scope>NUCLEOTIDE SEQUENCE</scope>
    <source>
        <strain evidence="5">02402/16</strain>
        <tissue evidence="5">Leaf</tissue>
    </source>
</reference>
<feature type="region of interest" description="Disordered" evidence="3">
    <location>
        <begin position="109"/>
        <end position="131"/>
    </location>
</feature>
<keyword evidence="2" id="KW-0175">Coiled coil</keyword>
<keyword evidence="1" id="KW-0862">Zinc</keyword>
<name>A0AAD8T6W7_LOLMU</name>
<keyword evidence="1" id="KW-0863">Zinc-finger</keyword>
<dbReference type="InterPro" id="IPR001878">
    <property type="entry name" value="Znf_CCHC"/>
</dbReference>
<feature type="compositionally biased region" description="Basic and acidic residues" evidence="3">
    <location>
        <begin position="743"/>
        <end position="760"/>
    </location>
</feature>
<protein>
    <recommendedName>
        <fullName evidence="4">CCHC-type domain-containing protein</fullName>
    </recommendedName>
</protein>
<organism evidence="5 6">
    <name type="scientific">Lolium multiflorum</name>
    <name type="common">Italian ryegrass</name>
    <name type="synonym">Lolium perenne subsp. multiflorum</name>
    <dbReference type="NCBI Taxonomy" id="4521"/>
    <lineage>
        <taxon>Eukaryota</taxon>
        <taxon>Viridiplantae</taxon>
        <taxon>Streptophyta</taxon>
        <taxon>Embryophyta</taxon>
        <taxon>Tracheophyta</taxon>
        <taxon>Spermatophyta</taxon>
        <taxon>Magnoliopsida</taxon>
        <taxon>Liliopsida</taxon>
        <taxon>Poales</taxon>
        <taxon>Poaceae</taxon>
        <taxon>BOP clade</taxon>
        <taxon>Pooideae</taxon>
        <taxon>Poodae</taxon>
        <taxon>Poeae</taxon>
        <taxon>Poeae Chloroplast Group 2 (Poeae type)</taxon>
        <taxon>Loliodinae</taxon>
        <taxon>Loliinae</taxon>
        <taxon>Lolium</taxon>
    </lineage>
</organism>
<dbReference type="GO" id="GO:0008270">
    <property type="term" value="F:zinc ion binding"/>
    <property type="evidence" value="ECO:0007669"/>
    <property type="project" value="UniProtKB-KW"/>
</dbReference>
<feature type="coiled-coil region" evidence="2">
    <location>
        <begin position="215"/>
        <end position="249"/>
    </location>
</feature>
<keyword evidence="1" id="KW-0479">Metal-binding</keyword>
<feature type="compositionally biased region" description="Basic residues" evidence="3">
    <location>
        <begin position="470"/>
        <end position="482"/>
    </location>
</feature>
<dbReference type="InterPro" id="IPR036875">
    <property type="entry name" value="Znf_CCHC_sf"/>
</dbReference>
<feature type="domain" description="CCHC-type" evidence="4">
    <location>
        <begin position="47"/>
        <end position="61"/>
    </location>
</feature>
<dbReference type="Proteomes" id="UP001231189">
    <property type="component" value="Unassembled WGS sequence"/>
</dbReference>
<feature type="region of interest" description="Disordered" evidence="3">
    <location>
        <begin position="723"/>
        <end position="760"/>
    </location>
</feature>
<sequence>MALTAKNFWDDNKTRGSRTRGNSRYPPRDSSRGFSKSPREGKKAKTCYNCGDKSHFIAECPFEKREDNSGRLVRKDKSKSFSKGYSKFSSKPGDIKVSFNKKPRVFVIREESSSDGGDDNDDKNSNKEDEGVATIAITTPCNSLFDSPNENLVTNNSHFLMAKVSEVSSPPKPTSSSNASTIDDVASLAIKREVVGLDAFLTNMQGDTKIHVEAFMAQLGAAQDLIEEKERLEREAADEIASLTQAHEEDHNLRISLEASVLNLEVSNNAIISKLTKDRDHALALVGVLKKEKLSLDVNHTKLLEKLETLKKDHKSLESLNEYFRLSKEKVPCCDHEEEIAALERNKAKLLEINAMQEEALKDYFPLSKDRVTCCDHEEEIVALEGHKRKLLRINSLQEDALKEHFHLNKEKEVEVFDITNPFPEHEDEVNRLKLKIERLRIHAIYLERALEAKDGAKEGSSNEGGVATKPKKKRRRGTKKNKNKKNVGIAFFDALEDPDWVLAMHEELSNFKRNDVWTLVKRPDHCRNVIGTKWIFKNKKDEHGIVIHNKARLVAQVYSQVEGVDYGETFAPVARLESIRILLAYAAHHGFKLQQMDVKSSFLNGPLHEEVYVKQPPGFEDPHFPEHVLKLNKALYGLKQAPRAWFEMSMMGELKYFLGFEIKQLRQSTFINQAKYLQDMLNRFGMKGANGIGTPMHLKCQLTLDENGKALDQKLYRSMIGGSSNGGESAPRGVAKYPSSSPHKDRIIEREDGSYTTRDTERINEQVAIRVEAREREEQDKMKRKANKESMLNMNIIEYHALRKKNPYNKEMTSEDDCFWTEEQHRIMNDIYQVHCTKVCPMRAFDLEKLGSKAYFNEMMWVMEKLGLHPLMGLRHDYNVQIIHQFFSIVYFGKSNDGDIYWMTNNRPYQSTFKVFASVLGYPFYGRNSKRGGKWMHEHGVERDKNKLAPLYKPDGISGFAKNLYPLYDILLRNF</sequence>
<dbReference type="Pfam" id="PF07727">
    <property type="entry name" value="RVT_2"/>
    <property type="match status" value="1"/>
</dbReference>
<dbReference type="InterPro" id="IPR013103">
    <property type="entry name" value="RVT_2"/>
</dbReference>
<evidence type="ECO:0000313" key="5">
    <source>
        <dbReference type="EMBL" id="KAK1670520.1"/>
    </source>
</evidence>
<keyword evidence="6" id="KW-1185">Reference proteome</keyword>
<evidence type="ECO:0000256" key="3">
    <source>
        <dbReference type="SAM" id="MobiDB-lite"/>
    </source>
</evidence>
<dbReference type="SUPFAM" id="SSF57756">
    <property type="entry name" value="Retrovirus zinc finger-like domains"/>
    <property type="match status" value="1"/>
</dbReference>
<feature type="compositionally biased region" description="Basic and acidic residues" evidence="3">
    <location>
        <begin position="26"/>
        <end position="43"/>
    </location>
</feature>
<feature type="region of interest" description="Disordered" evidence="3">
    <location>
        <begin position="457"/>
        <end position="482"/>
    </location>
</feature>
<evidence type="ECO:0000259" key="4">
    <source>
        <dbReference type="PROSITE" id="PS50158"/>
    </source>
</evidence>
<comment type="caution">
    <text evidence="5">The sequence shown here is derived from an EMBL/GenBank/DDBJ whole genome shotgun (WGS) entry which is preliminary data.</text>
</comment>
<dbReference type="Gene3D" id="4.10.60.10">
    <property type="entry name" value="Zinc finger, CCHC-type"/>
    <property type="match status" value="1"/>
</dbReference>
<proteinExistence type="predicted"/>
<accession>A0AAD8T6W7</accession>
<dbReference type="AlphaFoldDB" id="A0AAD8T6W7"/>
<dbReference type="PROSITE" id="PS50158">
    <property type="entry name" value="ZF_CCHC"/>
    <property type="match status" value="1"/>
</dbReference>
<evidence type="ECO:0000256" key="1">
    <source>
        <dbReference type="PROSITE-ProRule" id="PRU00047"/>
    </source>
</evidence>
<feature type="region of interest" description="Disordered" evidence="3">
    <location>
        <begin position="1"/>
        <end position="47"/>
    </location>
</feature>
<gene>
    <name evidence="5" type="ORF">QYE76_058679</name>
</gene>
<dbReference type="GO" id="GO:0003676">
    <property type="term" value="F:nucleic acid binding"/>
    <property type="evidence" value="ECO:0007669"/>
    <property type="project" value="InterPro"/>
</dbReference>